<dbReference type="AlphaFoldDB" id="A0A9P1FD26"/>
<dbReference type="Pfam" id="PF08448">
    <property type="entry name" value="PAS_4"/>
    <property type="match status" value="1"/>
</dbReference>
<evidence type="ECO:0000256" key="16">
    <source>
        <dbReference type="SAM" id="Phobius"/>
    </source>
</evidence>
<dbReference type="GO" id="GO:0000156">
    <property type="term" value="F:phosphorelay response regulator activity"/>
    <property type="evidence" value="ECO:0007669"/>
    <property type="project" value="TreeGrafter"/>
</dbReference>
<evidence type="ECO:0000256" key="3">
    <source>
        <dbReference type="ARBA" id="ARBA00004236"/>
    </source>
</evidence>
<keyword evidence="7" id="KW-0808">Transferase</keyword>
<evidence type="ECO:0000256" key="11">
    <source>
        <dbReference type="ARBA" id="ARBA00022840"/>
    </source>
</evidence>
<dbReference type="GO" id="GO:0000155">
    <property type="term" value="F:phosphorelay sensor kinase activity"/>
    <property type="evidence" value="ECO:0007669"/>
    <property type="project" value="InterPro"/>
</dbReference>
<dbReference type="EMBL" id="CAMXCT020000001">
    <property type="protein sequence ID" value="CAL1124838.1"/>
    <property type="molecule type" value="Genomic_DNA"/>
</dbReference>
<comment type="caution">
    <text evidence="20">The sequence shown here is derived from an EMBL/GenBank/DDBJ whole genome shotgun (WGS) entry which is preliminary data.</text>
</comment>
<dbReference type="FunFam" id="1.10.287.130:FF:000001">
    <property type="entry name" value="Two-component sensor histidine kinase"/>
    <property type="match status" value="1"/>
</dbReference>
<gene>
    <name evidence="20" type="ORF">C1SCF055_LOCUS53</name>
</gene>
<evidence type="ECO:0000259" key="17">
    <source>
        <dbReference type="PROSITE" id="PS50109"/>
    </source>
</evidence>
<evidence type="ECO:0000256" key="1">
    <source>
        <dbReference type="ARBA" id="ARBA00000085"/>
    </source>
</evidence>
<dbReference type="GO" id="GO:0005524">
    <property type="term" value="F:ATP binding"/>
    <property type="evidence" value="ECO:0007669"/>
    <property type="project" value="UniProtKB-KW"/>
</dbReference>
<keyword evidence="12 16" id="KW-1133">Transmembrane helix</keyword>
<evidence type="ECO:0000313" key="21">
    <source>
        <dbReference type="EMBL" id="CAL4758775.1"/>
    </source>
</evidence>
<dbReference type="Proteomes" id="UP001152797">
    <property type="component" value="Unassembled WGS sequence"/>
</dbReference>
<dbReference type="Pfam" id="PF00512">
    <property type="entry name" value="HisKA"/>
    <property type="match status" value="1"/>
</dbReference>
<dbReference type="GO" id="GO:0007234">
    <property type="term" value="P:osmosensory signaling via phosphorelay pathway"/>
    <property type="evidence" value="ECO:0007669"/>
    <property type="project" value="TreeGrafter"/>
</dbReference>
<name>A0A9P1FD26_9DINO</name>
<dbReference type="PROSITE" id="PS50109">
    <property type="entry name" value="HIS_KIN"/>
    <property type="match status" value="1"/>
</dbReference>
<evidence type="ECO:0000256" key="7">
    <source>
        <dbReference type="ARBA" id="ARBA00022679"/>
    </source>
</evidence>
<dbReference type="InterPro" id="IPR024370">
    <property type="entry name" value="PBP_domain"/>
</dbReference>
<protein>
    <recommendedName>
        <fullName evidence="15">Uncharacterized sensor-like histidine kinase ycf26</fullName>
        <ecNumber evidence="4">2.7.13.3</ecNumber>
    </recommendedName>
</protein>
<dbReference type="SUPFAM" id="SSF55874">
    <property type="entry name" value="ATPase domain of HSP90 chaperone/DNA topoisomerase II/histidine kinase"/>
    <property type="match status" value="1"/>
</dbReference>
<dbReference type="InterPro" id="IPR031967">
    <property type="entry name" value="PhoR_single_Cache-like_dom"/>
</dbReference>
<keyword evidence="9" id="KW-0547">Nucleotide-binding</keyword>
<evidence type="ECO:0000313" key="20">
    <source>
        <dbReference type="EMBL" id="CAI3971463.1"/>
    </source>
</evidence>
<evidence type="ECO:0000256" key="13">
    <source>
        <dbReference type="ARBA" id="ARBA00023012"/>
    </source>
</evidence>
<dbReference type="SMART" id="SM00091">
    <property type="entry name" value="PAS"/>
    <property type="match status" value="1"/>
</dbReference>
<dbReference type="EMBL" id="CAMXCT010000001">
    <property type="protein sequence ID" value="CAI3971463.1"/>
    <property type="molecule type" value="Genomic_DNA"/>
</dbReference>
<evidence type="ECO:0000256" key="15">
    <source>
        <dbReference type="ARBA" id="ARBA00069102"/>
    </source>
</evidence>
<keyword evidence="14 16" id="KW-0472">Membrane</keyword>
<dbReference type="PROSITE" id="PS50112">
    <property type="entry name" value="PAS"/>
    <property type="match status" value="1"/>
</dbReference>
<feature type="transmembrane region" description="Helical" evidence="16">
    <location>
        <begin position="6"/>
        <end position="30"/>
    </location>
</feature>
<evidence type="ECO:0000256" key="5">
    <source>
        <dbReference type="ARBA" id="ARBA00022475"/>
    </source>
</evidence>
<dbReference type="CDD" id="cd00082">
    <property type="entry name" value="HisKA"/>
    <property type="match status" value="1"/>
</dbReference>
<dbReference type="NCBIfam" id="TIGR02136">
    <property type="entry name" value="ptsS_2"/>
    <property type="match status" value="1"/>
</dbReference>
<reference evidence="20" key="1">
    <citation type="submission" date="2022-10" db="EMBL/GenBank/DDBJ databases">
        <authorList>
            <person name="Chen Y."/>
            <person name="Dougan E. K."/>
            <person name="Chan C."/>
            <person name="Rhodes N."/>
            <person name="Thang M."/>
        </authorList>
    </citation>
    <scope>NUCLEOTIDE SEQUENCE</scope>
</reference>
<dbReference type="OrthoDB" id="301260at2759"/>
<sequence>MWSSRLFWKFFLAYAVLTVIASSAFVWVVAGWQGEQLIEQVDERLRTEAVLLESHLRRGFVDGFKGDLEQRIEELGEKTNSRITLISPDGKVLADNREDPANMDNHKDRPELRQAAASGIGTSQRVSPTLEHSMLYVAVASKVNGEVVGFVRVSNPLQSIHQQAADIKKLIWLVALVVSLAVLITTYWVVGRILQPVATLTEAAEAIAAGDYHRRVYVSNQDELGLLANTFDHMSRELAGKMEDLRLTGERLATVLESMIEGVVAIDADQRILFVNDAARDLLKIHSPETTGRPLLEAARSRILHETALQALNEGEPCRSEFETTGPDRRFVAVYATTLPGETPPGVVLVLHDITELRRLENMRQEFVANVSHELKTPLSSIKAFTETLLRGALDDPTNRVNFLRRIDEQAQRLHELILDMLSLSQIESGQQGFDIVPVSLTTVIGSVISSQQPAAAAKDLSLKLEESEPEVFVRADEEGLRQILVNLIDNAIKYTPAGGAVNVGYHTENGDVLLDVSDTGIGIPPEMHNRIFERFYRVDKARSRELGGTGLGLSIVKHLAQSFGGSVRVQSQVERGSTFTITLPREEADARTGPADPTRLSWTSGCYLILPKRPVNVLLIRANTTMWFNLKGSTIALLAMVSFLTGCGSSQPTAVVKVDGSSTVFPITEAVAEEFQKTSPNVRVTVGISGTGGGFKKLGAGELDLCDASREITDAEAEACRKGGIEPLELIVAIDGIAVVVNPENDWVDQLTVDQLKEIWRPQSGINLWSDLNPDWPAEKINLYGPGTDSGTFDYFTSEVVGEAKASRSDFTASEDDNVIVRGVGADRYALGYFGFAYYDMNQDSLKLLAVETDKGAVKPTFETIRSNEYSPLSRPLYIYVADSALSRPEVRQFVDFYLENADSLATEVGYIPVQDDVLAENRKRVKQGNRS</sequence>
<evidence type="ECO:0000256" key="9">
    <source>
        <dbReference type="ARBA" id="ARBA00022741"/>
    </source>
</evidence>
<keyword evidence="8 16" id="KW-0812">Transmembrane</keyword>
<comment type="catalytic activity">
    <reaction evidence="1">
        <text>ATP + protein L-histidine = ADP + protein N-phospho-L-histidine.</text>
        <dbReference type="EC" id="2.7.13.3"/>
    </reaction>
</comment>
<dbReference type="Pfam" id="PF02518">
    <property type="entry name" value="HATPase_c"/>
    <property type="match status" value="1"/>
</dbReference>
<evidence type="ECO:0000256" key="4">
    <source>
        <dbReference type="ARBA" id="ARBA00012438"/>
    </source>
</evidence>
<dbReference type="GO" id="GO:0030295">
    <property type="term" value="F:protein kinase activator activity"/>
    <property type="evidence" value="ECO:0007669"/>
    <property type="project" value="TreeGrafter"/>
</dbReference>
<dbReference type="PRINTS" id="PR00344">
    <property type="entry name" value="BCTRLSENSOR"/>
</dbReference>
<keyword evidence="5" id="KW-1003">Cell membrane</keyword>
<feature type="domain" description="PAS" evidence="18">
    <location>
        <begin position="248"/>
        <end position="296"/>
    </location>
</feature>
<dbReference type="Pfam" id="PF16736">
    <property type="entry name" value="sCache_like"/>
    <property type="match status" value="1"/>
</dbReference>
<dbReference type="SMART" id="SM00388">
    <property type="entry name" value="HisKA"/>
    <property type="match status" value="1"/>
</dbReference>
<comment type="subcellular location">
    <subcellularLocation>
        <location evidence="3">Cell membrane</location>
    </subcellularLocation>
    <subcellularLocation>
        <location evidence="2">Membrane</location>
        <topology evidence="2">Multi-pass membrane protein</topology>
    </subcellularLocation>
</comment>
<dbReference type="SUPFAM" id="SSF53850">
    <property type="entry name" value="Periplasmic binding protein-like II"/>
    <property type="match status" value="1"/>
</dbReference>
<reference evidence="21 22" key="2">
    <citation type="submission" date="2024-05" db="EMBL/GenBank/DDBJ databases">
        <authorList>
            <person name="Chen Y."/>
            <person name="Shah S."/>
            <person name="Dougan E. K."/>
            <person name="Thang M."/>
            <person name="Chan C."/>
        </authorList>
    </citation>
    <scope>NUCLEOTIDE SEQUENCE [LARGE SCALE GENOMIC DNA]</scope>
</reference>
<dbReference type="InterPro" id="IPR003661">
    <property type="entry name" value="HisK_dim/P_dom"/>
</dbReference>
<dbReference type="Gene3D" id="3.30.565.10">
    <property type="entry name" value="Histidine kinase-like ATPase, C-terminal domain"/>
    <property type="match status" value="1"/>
</dbReference>
<dbReference type="Pfam" id="PF12849">
    <property type="entry name" value="PBP_like_2"/>
    <property type="match status" value="1"/>
</dbReference>
<dbReference type="Gene3D" id="1.10.8.500">
    <property type="entry name" value="HAMP domain in histidine kinase"/>
    <property type="match status" value="1"/>
</dbReference>
<dbReference type="PANTHER" id="PTHR42878:SF7">
    <property type="entry name" value="SENSOR HISTIDINE KINASE GLRK"/>
    <property type="match status" value="1"/>
</dbReference>
<dbReference type="SMART" id="SM00387">
    <property type="entry name" value="HATPase_c"/>
    <property type="match status" value="1"/>
</dbReference>
<accession>A0A9P1FD26</accession>
<dbReference type="InterPro" id="IPR004358">
    <property type="entry name" value="Sig_transdc_His_kin-like_C"/>
</dbReference>
<dbReference type="InterPro" id="IPR035965">
    <property type="entry name" value="PAS-like_dom_sf"/>
</dbReference>
<dbReference type="CDD" id="cd13654">
    <property type="entry name" value="PBP2_phosphate_like_2"/>
    <property type="match status" value="1"/>
</dbReference>
<evidence type="ECO:0000259" key="18">
    <source>
        <dbReference type="PROSITE" id="PS50112"/>
    </source>
</evidence>
<dbReference type="Pfam" id="PF00672">
    <property type="entry name" value="HAMP"/>
    <property type="match status" value="1"/>
</dbReference>
<keyword evidence="11" id="KW-0067">ATP-binding</keyword>
<dbReference type="PROSITE" id="PS50885">
    <property type="entry name" value="HAMP"/>
    <property type="match status" value="1"/>
</dbReference>
<keyword evidence="13" id="KW-0902">Two-component regulatory system</keyword>
<evidence type="ECO:0000313" key="22">
    <source>
        <dbReference type="Proteomes" id="UP001152797"/>
    </source>
</evidence>
<evidence type="ECO:0000259" key="19">
    <source>
        <dbReference type="PROSITE" id="PS50885"/>
    </source>
</evidence>
<keyword evidence="6" id="KW-0597">Phosphoprotein</keyword>
<evidence type="ECO:0000256" key="2">
    <source>
        <dbReference type="ARBA" id="ARBA00004141"/>
    </source>
</evidence>
<dbReference type="InterPro" id="IPR005467">
    <property type="entry name" value="His_kinase_dom"/>
</dbReference>
<evidence type="ECO:0000256" key="10">
    <source>
        <dbReference type="ARBA" id="ARBA00022777"/>
    </source>
</evidence>
<dbReference type="InterPro" id="IPR050351">
    <property type="entry name" value="BphY/WalK/GraS-like"/>
</dbReference>
<dbReference type="Gene3D" id="1.10.287.130">
    <property type="match status" value="1"/>
</dbReference>
<dbReference type="InterPro" id="IPR036890">
    <property type="entry name" value="HATPase_C_sf"/>
</dbReference>
<evidence type="ECO:0000256" key="8">
    <source>
        <dbReference type="ARBA" id="ARBA00022692"/>
    </source>
</evidence>
<keyword evidence="22" id="KW-1185">Reference proteome</keyword>
<dbReference type="Gene3D" id="3.40.190.10">
    <property type="entry name" value="Periplasmic binding protein-like II"/>
    <property type="match status" value="2"/>
</dbReference>
<dbReference type="SUPFAM" id="SSF158472">
    <property type="entry name" value="HAMP domain-like"/>
    <property type="match status" value="1"/>
</dbReference>
<dbReference type="FunFam" id="3.30.565.10:FF:000023">
    <property type="entry name" value="PAS domain-containing sensor histidine kinase"/>
    <property type="match status" value="1"/>
</dbReference>
<dbReference type="InterPro" id="IPR000014">
    <property type="entry name" value="PAS"/>
</dbReference>
<evidence type="ECO:0000256" key="14">
    <source>
        <dbReference type="ARBA" id="ARBA00023136"/>
    </source>
</evidence>
<feature type="domain" description="Histidine kinase" evidence="17">
    <location>
        <begin position="370"/>
        <end position="588"/>
    </location>
</feature>
<dbReference type="PANTHER" id="PTHR42878">
    <property type="entry name" value="TWO-COMPONENT HISTIDINE KINASE"/>
    <property type="match status" value="1"/>
</dbReference>
<dbReference type="CDD" id="cd06225">
    <property type="entry name" value="HAMP"/>
    <property type="match status" value="1"/>
</dbReference>
<dbReference type="GO" id="GO:0042301">
    <property type="term" value="F:phosphate ion binding"/>
    <property type="evidence" value="ECO:0007669"/>
    <property type="project" value="InterPro"/>
</dbReference>
<dbReference type="InterPro" id="IPR013656">
    <property type="entry name" value="PAS_4"/>
</dbReference>
<evidence type="ECO:0000256" key="12">
    <source>
        <dbReference type="ARBA" id="ARBA00022989"/>
    </source>
</evidence>
<dbReference type="InterPro" id="IPR036097">
    <property type="entry name" value="HisK_dim/P_sf"/>
</dbReference>
<proteinExistence type="predicted"/>
<dbReference type="SMART" id="SM00304">
    <property type="entry name" value="HAMP"/>
    <property type="match status" value="1"/>
</dbReference>
<dbReference type="EMBL" id="CAMXCT030000001">
    <property type="protein sequence ID" value="CAL4758775.1"/>
    <property type="molecule type" value="Genomic_DNA"/>
</dbReference>
<keyword evidence="10" id="KW-0418">Kinase</keyword>
<dbReference type="GO" id="GO:0005886">
    <property type="term" value="C:plasma membrane"/>
    <property type="evidence" value="ECO:0007669"/>
    <property type="project" value="UniProtKB-SubCell"/>
</dbReference>
<feature type="domain" description="HAMP" evidence="19">
    <location>
        <begin position="191"/>
        <end position="243"/>
    </location>
</feature>
<dbReference type="Gene3D" id="3.30.450.20">
    <property type="entry name" value="PAS domain"/>
    <property type="match status" value="2"/>
</dbReference>
<dbReference type="EC" id="2.7.13.3" evidence="4"/>
<dbReference type="InterPro" id="IPR011862">
    <property type="entry name" value="Phos-bd"/>
</dbReference>
<feature type="transmembrane region" description="Helical" evidence="16">
    <location>
        <begin position="170"/>
        <end position="190"/>
    </location>
</feature>
<dbReference type="SUPFAM" id="SSF47384">
    <property type="entry name" value="Homodimeric domain of signal transducing histidine kinase"/>
    <property type="match status" value="1"/>
</dbReference>
<evidence type="ECO:0000256" key="6">
    <source>
        <dbReference type="ARBA" id="ARBA00022553"/>
    </source>
</evidence>
<dbReference type="SUPFAM" id="SSF55785">
    <property type="entry name" value="PYP-like sensor domain (PAS domain)"/>
    <property type="match status" value="1"/>
</dbReference>
<dbReference type="CDD" id="cd00075">
    <property type="entry name" value="HATPase"/>
    <property type="match status" value="1"/>
</dbReference>
<organism evidence="20">
    <name type="scientific">Cladocopium goreaui</name>
    <dbReference type="NCBI Taxonomy" id="2562237"/>
    <lineage>
        <taxon>Eukaryota</taxon>
        <taxon>Sar</taxon>
        <taxon>Alveolata</taxon>
        <taxon>Dinophyceae</taxon>
        <taxon>Suessiales</taxon>
        <taxon>Symbiodiniaceae</taxon>
        <taxon>Cladocopium</taxon>
    </lineage>
</organism>
<dbReference type="NCBIfam" id="NF046044">
    <property type="entry name" value="PnpS"/>
    <property type="match status" value="1"/>
</dbReference>
<dbReference type="InterPro" id="IPR003660">
    <property type="entry name" value="HAMP_dom"/>
</dbReference>
<dbReference type="CDD" id="cd00130">
    <property type="entry name" value="PAS"/>
    <property type="match status" value="1"/>
</dbReference>
<dbReference type="InterPro" id="IPR003594">
    <property type="entry name" value="HATPase_dom"/>
</dbReference>
<dbReference type="NCBIfam" id="TIGR00229">
    <property type="entry name" value="sensory_box"/>
    <property type="match status" value="1"/>
</dbReference>